<protein>
    <submittedName>
        <fullName evidence="1">PhiSLT ORF204-like protein</fullName>
    </submittedName>
</protein>
<reference evidence="1 2" key="1">
    <citation type="journal article" date="2006" name="Lancet">
        <title>Complete genome sequence of USA300, an epidemic clone of community-acquired meticillin-resistant Staphylococcus aureus.</title>
        <authorList>
            <person name="Diep B.A."/>
            <person name="Gill S.R."/>
            <person name="Chang R.F."/>
            <person name="Phan T.H."/>
            <person name="Chen J.H."/>
            <person name="Davidson M.G."/>
            <person name="Lin F."/>
            <person name="Lin J."/>
            <person name="Carleton H.A."/>
            <person name="Mongodin E.F."/>
            <person name="Sensabaugh G.F."/>
            <person name="Perdreau-Remington F."/>
        </authorList>
    </citation>
    <scope>NUCLEOTIDE SEQUENCE [LARGE SCALE GENOMIC DNA]</scope>
    <source>
        <strain evidence="2">USA300</strain>
    </source>
</reference>
<dbReference type="KEGG" id="saa:SAUSA300_1437"/>
<gene>
    <name evidence="1" type="ordered locus">SAUSA300_1437</name>
</gene>
<organism evidence="1 2">
    <name type="scientific">Staphylococcus aureus (strain USA300)</name>
    <dbReference type="NCBI Taxonomy" id="367830"/>
    <lineage>
        <taxon>Bacteria</taxon>
        <taxon>Bacillati</taxon>
        <taxon>Bacillota</taxon>
        <taxon>Bacilli</taxon>
        <taxon>Bacillales</taxon>
        <taxon>Staphylococcaceae</taxon>
        <taxon>Staphylococcus</taxon>
    </lineage>
</organism>
<accession>A0A0H2XFR5</accession>
<sequence>MTQFLGALLLTGVLGYIPYKYLTMIGLVSEKNKVINTPVLLIFSIETCLIWFYSFIIFNNVDLKNLNLIQLLTGLKANILFLFIFVLTVFVFNPLIVKFIIWLINITRKFMKLDCISLLDKRDKLFNNNGKPVFIVIKDFENRIIEEGELKTYNSAGSDFDLLEVERQDFKVSDLPSNDELYIKHTLVDLKQQIKLDLYLMNEY</sequence>
<evidence type="ECO:0000313" key="2">
    <source>
        <dbReference type="Proteomes" id="UP000001939"/>
    </source>
</evidence>
<dbReference type="AlphaFoldDB" id="A0A0H2XFR5"/>
<dbReference type="HOGENOM" id="CLU_131250_0_0_9"/>
<dbReference type="RefSeq" id="WP_000191466.1">
    <property type="nucleotide sequence ID" value="NZ_CP027476.1"/>
</dbReference>
<proteinExistence type="predicted"/>
<evidence type="ECO:0000313" key="1">
    <source>
        <dbReference type="EMBL" id="ABD21243.1"/>
    </source>
</evidence>
<name>A0A0H2XFR5_STAA3</name>
<dbReference type="Proteomes" id="UP000001939">
    <property type="component" value="Chromosome"/>
</dbReference>
<dbReference type="EMBL" id="CP000255">
    <property type="protein sequence ID" value="ABD21243.1"/>
    <property type="molecule type" value="Genomic_DNA"/>
</dbReference>